<dbReference type="AlphaFoldDB" id="A0A0K2UDT8"/>
<name>A0A0K2UDT8_LEPSM</name>
<dbReference type="EMBL" id="HACA01019042">
    <property type="protein sequence ID" value="CDW36403.1"/>
    <property type="molecule type" value="Transcribed_RNA"/>
</dbReference>
<sequence length="60" mass="7019">MNLQVYIAVKKKYPQLLLTVLEGMRLNFSTRLSALMSNVSSILNYARTQSWKEIYGCYNR</sequence>
<dbReference type="EMBL" id="HACA01019041">
    <property type="protein sequence ID" value="CDW36402.1"/>
    <property type="molecule type" value="Transcribed_RNA"/>
</dbReference>
<protein>
    <submittedName>
        <fullName evidence="1">Uncharacterized protein</fullName>
    </submittedName>
</protein>
<evidence type="ECO:0000313" key="1">
    <source>
        <dbReference type="EMBL" id="CDW36403.1"/>
    </source>
</evidence>
<reference evidence="1" key="1">
    <citation type="submission" date="2014-05" db="EMBL/GenBank/DDBJ databases">
        <authorList>
            <person name="Chronopoulou M."/>
        </authorList>
    </citation>
    <scope>NUCLEOTIDE SEQUENCE</scope>
    <source>
        <tissue evidence="1">Whole organism</tissue>
    </source>
</reference>
<accession>A0A0K2UDT8</accession>
<proteinExistence type="predicted"/>
<organism evidence="1">
    <name type="scientific">Lepeophtheirus salmonis</name>
    <name type="common">Salmon louse</name>
    <name type="synonym">Caligus salmonis</name>
    <dbReference type="NCBI Taxonomy" id="72036"/>
    <lineage>
        <taxon>Eukaryota</taxon>
        <taxon>Metazoa</taxon>
        <taxon>Ecdysozoa</taxon>
        <taxon>Arthropoda</taxon>
        <taxon>Crustacea</taxon>
        <taxon>Multicrustacea</taxon>
        <taxon>Hexanauplia</taxon>
        <taxon>Copepoda</taxon>
        <taxon>Siphonostomatoida</taxon>
        <taxon>Caligidae</taxon>
        <taxon>Lepeophtheirus</taxon>
    </lineage>
</organism>